<sequence length="134" mass="15980">MNNTIFFQVHENPKSSLENFITFCRNKLTAFGSDCWDNNQWRDTFNLHNIQVRFSTDRVKSTSYQYEPLSEPFIDFAKAYIRYVYSQQPVRQLSRHLESLRMVEMALYNVKDNCDILQLDNLVINEVETLVLKK</sequence>
<dbReference type="Proteomes" id="UP000005365">
    <property type="component" value="Unassembled WGS sequence"/>
</dbReference>
<name>C6M2T9_NEISI</name>
<organism evidence="1 2">
    <name type="scientific">Neisseria sicca ATCC 29256</name>
    <dbReference type="NCBI Taxonomy" id="547045"/>
    <lineage>
        <taxon>Bacteria</taxon>
        <taxon>Pseudomonadati</taxon>
        <taxon>Pseudomonadota</taxon>
        <taxon>Betaproteobacteria</taxon>
        <taxon>Neisseriales</taxon>
        <taxon>Neisseriaceae</taxon>
        <taxon>Neisseria</taxon>
    </lineage>
</organism>
<dbReference type="RefSeq" id="WP_003756636.1">
    <property type="nucleotide sequence ID" value="NZ_ACKO02000004.1"/>
</dbReference>
<keyword evidence="2" id="KW-1185">Reference proteome</keyword>
<gene>
    <name evidence="1" type="ORF">NEISICOT_00828</name>
</gene>
<dbReference type="eggNOG" id="COG4688">
    <property type="taxonomic scope" value="Bacteria"/>
</dbReference>
<evidence type="ECO:0000313" key="1">
    <source>
        <dbReference type="EMBL" id="EET45203.1"/>
    </source>
</evidence>
<accession>C6M2T9</accession>
<evidence type="ECO:0000313" key="2">
    <source>
        <dbReference type="Proteomes" id="UP000005365"/>
    </source>
</evidence>
<comment type="caution">
    <text evidence="1">The sequence shown here is derived from an EMBL/GenBank/DDBJ whole genome shotgun (WGS) entry which is preliminary data.</text>
</comment>
<proteinExistence type="predicted"/>
<dbReference type="AlphaFoldDB" id="C6M2T9"/>
<protein>
    <submittedName>
        <fullName evidence="1">Uncharacterized protein</fullName>
    </submittedName>
</protein>
<reference evidence="1" key="1">
    <citation type="submission" date="2009-07" db="EMBL/GenBank/DDBJ databases">
        <authorList>
            <person name="Weinstock G."/>
            <person name="Sodergren E."/>
            <person name="Clifton S."/>
            <person name="Fulton L."/>
            <person name="Fulton B."/>
            <person name="Courtney L."/>
            <person name="Fronick C."/>
            <person name="Harrison M."/>
            <person name="Strong C."/>
            <person name="Farmer C."/>
            <person name="Delahaunty K."/>
            <person name="Markovic C."/>
            <person name="Hall O."/>
            <person name="Minx P."/>
            <person name="Tomlinson C."/>
            <person name="Mitreva M."/>
            <person name="Nelson J."/>
            <person name="Hou S."/>
            <person name="Wollam A."/>
            <person name="Pepin K.H."/>
            <person name="Johnson M."/>
            <person name="Bhonagiri V."/>
            <person name="Nash W.E."/>
            <person name="Warren W."/>
            <person name="Chinwalla A."/>
            <person name="Mardis E.R."/>
            <person name="Wilson R.K."/>
        </authorList>
    </citation>
    <scope>NUCLEOTIDE SEQUENCE [LARGE SCALE GENOMIC DNA]</scope>
    <source>
        <strain evidence="1">ATCC 29256</strain>
    </source>
</reference>
<dbReference type="EMBL" id="ACKO02000004">
    <property type="protein sequence ID" value="EET45203.1"/>
    <property type="molecule type" value="Genomic_DNA"/>
</dbReference>